<evidence type="ECO:0000256" key="2">
    <source>
        <dbReference type="SAM" id="SignalP"/>
    </source>
</evidence>
<keyword evidence="2" id="KW-0732">Signal</keyword>
<evidence type="ECO:0000313" key="4">
    <source>
        <dbReference type="Proteomes" id="UP001479436"/>
    </source>
</evidence>
<gene>
    <name evidence="3" type="ORF">K7432_016666</name>
</gene>
<dbReference type="Gene3D" id="3.30.379.10">
    <property type="entry name" value="Chitobiase/beta-hexosaminidase domain 2-like"/>
    <property type="match status" value="1"/>
</dbReference>
<dbReference type="EMBL" id="JASJQH010009778">
    <property type="protein sequence ID" value="KAK9675081.1"/>
    <property type="molecule type" value="Genomic_DNA"/>
</dbReference>
<comment type="caution">
    <text evidence="3">The sequence shown here is derived from an EMBL/GenBank/DDBJ whole genome shotgun (WGS) entry which is preliminary data.</text>
</comment>
<feature type="chain" id="PRO_5046460035" evidence="2">
    <location>
        <begin position="20"/>
        <end position="125"/>
    </location>
</feature>
<sequence length="125" mass="13707">MVAIKLLAAASLLAASSMAWVWPLPEKMEIGESVLTVRNGFDIDIKAKSGKDILRKAVKRYNKIIFNKGEFGELLHPVTQTVYAIPTTNVPIHEPIGPAKTIRIKGLLINVNGKDTSLNLDTDEL</sequence>
<dbReference type="InterPro" id="IPR029018">
    <property type="entry name" value="Hex-like_dom2"/>
</dbReference>
<keyword evidence="1" id="KW-0378">Hydrolase</keyword>
<proteinExistence type="predicted"/>
<accession>A0ABR2VMC6</accession>
<keyword evidence="4" id="KW-1185">Reference proteome</keyword>
<dbReference type="SUPFAM" id="SSF55545">
    <property type="entry name" value="beta-N-acetylhexosaminidase-like domain"/>
    <property type="match status" value="1"/>
</dbReference>
<name>A0ABR2VMC6_9FUNG</name>
<organism evidence="3 4">
    <name type="scientific">Basidiobolus ranarum</name>
    <dbReference type="NCBI Taxonomy" id="34480"/>
    <lineage>
        <taxon>Eukaryota</taxon>
        <taxon>Fungi</taxon>
        <taxon>Fungi incertae sedis</taxon>
        <taxon>Zoopagomycota</taxon>
        <taxon>Entomophthoromycotina</taxon>
        <taxon>Basidiobolomycetes</taxon>
        <taxon>Basidiobolales</taxon>
        <taxon>Basidiobolaceae</taxon>
        <taxon>Basidiobolus</taxon>
    </lineage>
</organism>
<dbReference type="Proteomes" id="UP001479436">
    <property type="component" value="Unassembled WGS sequence"/>
</dbReference>
<feature type="signal peptide" evidence="2">
    <location>
        <begin position="1"/>
        <end position="19"/>
    </location>
</feature>
<protein>
    <submittedName>
        <fullName evidence="3">Uncharacterized protein</fullName>
    </submittedName>
</protein>
<evidence type="ECO:0000313" key="3">
    <source>
        <dbReference type="EMBL" id="KAK9675081.1"/>
    </source>
</evidence>
<evidence type="ECO:0000256" key="1">
    <source>
        <dbReference type="ARBA" id="ARBA00022801"/>
    </source>
</evidence>
<reference evidence="3 4" key="1">
    <citation type="submission" date="2023-04" db="EMBL/GenBank/DDBJ databases">
        <title>Genome of Basidiobolus ranarum AG-B5.</title>
        <authorList>
            <person name="Stajich J.E."/>
            <person name="Carter-House D."/>
            <person name="Gryganskyi A."/>
        </authorList>
    </citation>
    <scope>NUCLEOTIDE SEQUENCE [LARGE SCALE GENOMIC DNA]</scope>
    <source>
        <strain evidence="3 4">AG-B5</strain>
    </source>
</reference>